<dbReference type="SMART" id="SM00382">
    <property type="entry name" value="AAA"/>
    <property type="match status" value="1"/>
</dbReference>
<dbReference type="PANTHER" id="PTHR33463:SF209">
    <property type="entry name" value="DISEASE RESISTANCE PROTEIN RPS2-LIKE"/>
    <property type="match status" value="1"/>
</dbReference>
<dbReference type="PANTHER" id="PTHR33463">
    <property type="entry name" value="NB-ARC DOMAIN-CONTAINING PROTEIN-RELATED"/>
    <property type="match status" value="1"/>
</dbReference>
<dbReference type="InterPro" id="IPR042197">
    <property type="entry name" value="Apaf_helical"/>
</dbReference>
<dbReference type="InterPro" id="IPR002182">
    <property type="entry name" value="NB-ARC"/>
</dbReference>
<dbReference type="GO" id="GO:0006952">
    <property type="term" value="P:defense response"/>
    <property type="evidence" value="ECO:0007669"/>
    <property type="project" value="UniProtKB-KW"/>
</dbReference>
<comment type="caution">
    <text evidence="8">The sequence shown here is derived from an EMBL/GenBank/DDBJ whole genome shotgun (WGS) entry which is preliminary data.</text>
</comment>
<dbReference type="InterPro" id="IPR050905">
    <property type="entry name" value="Plant_NBS-LRR"/>
</dbReference>
<dbReference type="GO" id="GO:0043531">
    <property type="term" value="F:ADP binding"/>
    <property type="evidence" value="ECO:0007669"/>
    <property type="project" value="InterPro"/>
</dbReference>
<dbReference type="InterPro" id="IPR055414">
    <property type="entry name" value="LRR_R13L4/SHOC2-like"/>
</dbReference>
<proteinExistence type="inferred from homology"/>
<sequence length="972" mass="112526">MAEFLGPVCLEMYKDLKGLFRRHAALRVDYAMTLQEKHKNLMEEVKKLRARKDDIVKNSRKDEGASNECKNWIGRVKVVDKEVRELEVKYNNEGKHSCRWVHCCSRYELSKDMVEKTKKVEILFEEGERWIEGTSVDKPLKLMRRKPPLDSEYMLPVHKVTEEKLVSFLRDEKIRRIGVWGIAGSGKTTIMNNLMSNEDSTSMFETVILVTILDYWGVKELQDDIMRQLKLDMEGSADMVEKSARILKELQTKKCLILLDNFEREFELDEILGIHDNQHSSKVVLASRSRDICIEMKAGDLIHVERLSPDDAWIMFKEIVGGVIDQFPRIEEVAWLVAKECDGLPLLIDTVARNLRNDRDYSHWKSELKQLRTWKNLQGMDEVLQSLECCYNRLDDATKDCFLYGALYPEECMIYVDHLLECWISEGFIHDTSSFRDARDAGHSILRDLINVSFLVRTENSKYVKMNKWPRTMALKISSQNNHYKLLVKPSDRLQYSPQNKEWHEASRISLMDSQLKKLPGTLDCANLLTLFLQRNKDLLDIPKMFFESMRSLQVVDLYGTGIASLPSSLSKLVCLKALYLNSCFKLMKLPSGVKALKCLEVLDIRGTKLDLLQVRSLIWLRCLRISFSNLPKVNHRKGTVSGFCSLEEFSICIDSSQQWIDNIAEATTREVATLKKLTSLQFCFPNLDCLKLFVERSPVWKDNSSFTFQFTVGCQDSAHSPILESVDYPIHNSLKLVDTEGTDEVFGKVLKETDVFGLIKHKQVYSLSDFDTGNMEKMLVCLIEGCDDIEVIIRSTGKREAVLRVLKDLYLRNLLNLVRIWQGHVPDGSLAQLTTLIFSKCPNLKNIFSKGLIQQLHGLQYLKVEECHQIEEIIMKSENRGLIGNALPSLKNLELVHLPRLRSILDDSFKWDWPSLDKIKISMCDELTKLPFRDQSATKLRRIEGQKSWWEALEWEDQAYKQRLYLLFHPL</sequence>
<comment type="similarity">
    <text evidence="1">Belongs to the disease resistance NB-LRR family.</text>
</comment>
<accession>A0A438E9I2</accession>
<dbReference type="PRINTS" id="PR00364">
    <property type="entry name" value="DISEASERSIST"/>
</dbReference>
<dbReference type="Proteomes" id="UP000288805">
    <property type="component" value="Unassembled WGS sequence"/>
</dbReference>
<name>A0A438E9I2_VITVI</name>
<evidence type="ECO:0000256" key="3">
    <source>
        <dbReference type="ARBA" id="ARBA00022741"/>
    </source>
</evidence>
<feature type="domain" description="AAA+ ATPase" evidence="7">
    <location>
        <begin position="173"/>
        <end position="308"/>
    </location>
</feature>
<dbReference type="Gene3D" id="3.80.10.10">
    <property type="entry name" value="Ribonuclease Inhibitor"/>
    <property type="match status" value="2"/>
</dbReference>
<evidence type="ECO:0000256" key="2">
    <source>
        <dbReference type="ARBA" id="ARBA00022737"/>
    </source>
</evidence>
<gene>
    <name evidence="8" type="primary">VvCHDh000054_6</name>
    <name evidence="8" type="ORF">CK203_071005</name>
</gene>
<dbReference type="InterPro" id="IPR003593">
    <property type="entry name" value="AAA+_ATPase"/>
</dbReference>
<dbReference type="InterPro" id="IPR032675">
    <property type="entry name" value="LRR_dom_sf"/>
</dbReference>
<dbReference type="EMBL" id="QGNW01001357">
    <property type="protein sequence ID" value="RVW44425.1"/>
    <property type="molecule type" value="Genomic_DNA"/>
</dbReference>
<reference evidence="8 9" key="1">
    <citation type="journal article" date="2018" name="PLoS Genet.">
        <title>Population sequencing reveals clonal diversity and ancestral inbreeding in the grapevine cultivar Chardonnay.</title>
        <authorList>
            <person name="Roach M.J."/>
            <person name="Johnson D.L."/>
            <person name="Bohlmann J."/>
            <person name="van Vuuren H.J."/>
            <person name="Jones S.J."/>
            <person name="Pretorius I.S."/>
            <person name="Schmidt S.A."/>
            <person name="Borneman A.R."/>
        </authorList>
    </citation>
    <scope>NUCLEOTIDE SEQUENCE [LARGE SCALE GENOMIC DNA]</scope>
    <source>
        <strain evidence="9">cv. Chardonnay</strain>
        <tissue evidence="8">Leaf</tissue>
    </source>
</reference>
<evidence type="ECO:0000256" key="1">
    <source>
        <dbReference type="ARBA" id="ARBA00008894"/>
    </source>
</evidence>
<dbReference type="Pfam" id="PF23559">
    <property type="entry name" value="WHD_DRP"/>
    <property type="match status" value="1"/>
</dbReference>
<evidence type="ECO:0000256" key="6">
    <source>
        <dbReference type="SAM" id="Coils"/>
    </source>
</evidence>
<keyword evidence="3" id="KW-0547">Nucleotide-binding</keyword>
<dbReference type="Gene3D" id="3.40.50.300">
    <property type="entry name" value="P-loop containing nucleotide triphosphate hydrolases"/>
    <property type="match status" value="1"/>
</dbReference>
<protein>
    <submittedName>
        <fullName evidence="8">Disease resistance protein</fullName>
    </submittedName>
</protein>
<dbReference type="InterPro" id="IPR057135">
    <property type="entry name" value="At4g27190-like_LRR"/>
</dbReference>
<dbReference type="Pfam" id="PF23247">
    <property type="entry name" value="LRR_RPS2"/>
    <property type="match status" value="1"/>
</dbReference>
<dbReference type="InterPro" id="IPR058922">
    <property type="entry name" value="WHD_DRP"/>
</dbReference>
<dbReference type="AlphaFoldDB" id="A0A438E9I2"/>
<dbReference type="Gene3D" id="1.10.8.430">
    <property type="entry name" value="Helical domain of apoptotic protease-activating factors"/>
    <property type="match status" value="1"/>
</dbReference>
<dbReference type="Pfam" id="PF00931">
    <property type="entry name" value="NB-ARC"/>
    <property type="match status" value="1"/>
</dbReference>
<keyword evidence="4" id="KW-0611">Plant defense</keyword>
<evidence type="ECO:0000259" key="7">
    <source>
        <dbReference type="SMART" id="SM00382"/>
    </source>
</evidence>
<dbReference type="SUPFAM" id="SSF52058">
    <property type="entry name" value="L domain-like"/>
    <property type="match status" value="1"/>
</dbReference>
<dbReference type="SUPFAM" id="SSF52540">
    <property type="entry name" value="P-loop containing nucleoside triphosphate hydrolases"/>
    <property type="match status" value="1"/>
</dbReference>
<dbReference type="InterPro" id="IPR027417">
    <property type="entry name" value="P-loop_NTPase"/>
</dbReference>
<evidence type="ECO:0000313" key="9">
    <source>
        <dbReference type="Proteomes" id="UP000288805"/>
    </source>
</evidence>
<evidence type="ECO:0000256" key="5">
    <source>
        <dbReference type="ARBA" id="ARBA00022840"/>
    </source>
</evidence>
<organism evidence="8 9">
    <name type="scientific">Vitis vinifera</name>
    <name type="common">Grape</name>
    <dbReference type="NCBI Taxonomy" id="29760"/>
    <lineage>
        <taxon>Eukaryota</taxon>
        <taxon>Viridiplantae</taxon>
        <taxon>Streptophyta</taxon>
        <taxon>Embryophyta</taxon>
        <taxon>Tracheophyta</taxon>
        <taxon>Spermatophyta</taxon>
        <taxon>Magnoliopsida</taxon>
        <taxon>eudicotyledons</taxon>
        <taxon>Gunneridae</taxon>
        <taxon>Pentapetalae</taxon>
        <taxon>rosids</taxon>
        <taxon>Vitales</taxon>
        <taxon>Vitaceae</taxon>
        <taxon>Viteae</taxon>
        <taxon>Vitis</taxon>
    </lineage>
</organism>
<dbReference type="Pfam" id="PF23598">
    <property type="entry name" value="LRR_14"/>
    <property type="match status" value="1"/>
</dbReference>
<keyword evidence="2" id="KW-0677">Repeat</keyword>
<keyword evidence="5" id="KW-0067">ATP-binding</keyword>
<evidence type="ECO:0000313" key="8">
    <source>
        <dbReference type="EMBL" id="RVW44425.1"/>
    </source>
</evidence>
<feature type="coiled-coil region" evidence="6">
    <location>
        <begin position="31"/>
        <end position="58"/>
    </location>
</feature>
<keyword evidence="6" id="KW-0175">Coiled coil</keyword>
<evidence type="ECO:0000256" key="4">
    <source>
        <dbReference type="ARBA" id="ARBA00022821"/>
    </source>
</evidence>
<dbReference type="GO" id="GO:0005524">
    <property type="term" value="F:ATP binding"/>
    <property type="evidence" value="ECO:0007669"/>
    <property type="project" value="UniProtKB-KW"/>
</dbReference>